<organism evidence="1 2">
    <name type="scientific">Westerdykella ornata</name>
    <dbReference type="NCBI Taxonomy" id="318751"/>
    <lineage>
        <taxon>Eukaryota</taxon>
        <taxon>Fungi</taxon>
        <taxon>Dikarya</taxon>
        <taxon>Ascomycota</taxon>
        <taxon>Pezizomycotina</taxon>
        <taxon>Dothideomycetes</taxon>
        <taxon>Pleosporomycetidae</taxon>
        <taxon>Pleosporales</taxon>
        <taxon>Sporormiaceae</taxon>
        <taxon>Westerdykella</taxon>
    </lineage>
</organism>
<name>A0A6A6JHN5_WESOR</name>
<keyword evidence="2" id="KW-1185">Reference proteome</keyword>
<evidence type="ECO:0000313" key="2">
    <source>
        <dbReference type="Proteomes" id="UP000800097"/>
    </source>
</evidence>
<evidence type="ECO:0000313" key="1">
    <source>
        <dbReference type="EMBL" id="KAF2275468.1"/>
    </source>
</evidence>
<dbReference type="Proteomes" id="UP000800097">
    <property type="component" value="Unassembled WGS sequence"/>
</dbReference>
<dbReference type="RefSeq" id="XP_033653007.1">
    <property type="nucleotide sequence ID" value="XM_033803053.1"/>
</dbReference>
<dbReference type="EMBL" id="ML986497">
    <property type="protein sequence ID" value="KAF2275468.1"/>
    <property type="molecule type" value="Genomic_DNA"/>
</dbReference>
<accession>A0A6A6JHN5</accession>
<sequence>MHSCLTVVLQLRREETPEKPRKRKCCAQYSTIPVTLKGRMRTRPNSHRNISYPLSTLKPAPVHGADQACLDACRFKAEALDPGIWFSRWELWCGVVPRGRHVACLIDAFEGYAAHVLRTGEVGTESTQLSTRSLSHGPDIPRAQTRTGRIVRGGSYGGWVAPVSVLRCGTATTAGRRKRRRICISPSVVRAFPAPRWLYRFARSLQVFFDMTRGLHETEDVAGVATSVFPRDCVKTVYCPLSA</sequence>
<protein>
    <submittedName>
        <fullName evidence="1">Uncharacterized protein</fullName>
    </submittedName>
</protein>
<reference evidence="1" key="1">
    <citation type="journal article" date="2020" name="Stud. Mycol.">
        <title>101 Dothideomycetes genomes: a test case for predicting lifestyles and emergence of pathogens.</title>
        <authorList>
            <person name="Haridas S."/>
            <person name="Albert R."/>
            <person name="Binder M."/>
            <person name="Bloem J."/>
            <person name="Labutti K."/>
            <person name="Salamov A."/>
            <person name="Andreopoulos B."/>
            <person name="Baker S."/>
            <person name="Barry K."/>
            <person name="Bills G."/>
            <person name="Bluhm B."/>
            <person name="Cannon C."/>
            <person name="Castanera R."/>
            <person name="Culley D."/>
            <person name="Daum C."/>
            <person name="Ezra D."/>
            <person name="Gonzalez J."/>
            <person name="Henrissat B."/>
            <person name="Kuo A."/>
            <person name="Liang C."/>
            <person name="Lipzen A."/>
            <person name="Lutzoni F."/>
            <person name="Magnuson J."/>
            <person name="Mondo S."/>
            <person name="Nolan M."/>
            <person name="Ohm R."/>
            <person name="Pangilinan J."/>
            <person name="Park H.-J."/>
            <person name="Ramirez L."/>
            <person name="Alfaro M."/>
            <person name="Sun H."/>
            <person name="Tritt A."/>
            <person name="Yoshinaga Y."/>
            <person name="Zwiers L.-H."/>
            <person name="Turgeon B."/>
            <person name="Goodwin S."/>
            <person name="Spatafora J."/>
            <person name="Crous P."/>
            <person name="Grigoriev I."/>
        </authorList>
    </citation>
    <scope>NUCLEOTIDE SEQUENCE</scope>
    <source>
        <strain evidence="1">CBS 379.55</strain>
    </source>
</reference>
<dbReference type="GeneID" id="54556228"/>
<gene>
    <name evidence="1" type="ORF">EI97DRAFT_76037</name>
</gene>
<dbReference type="AlphaFoldDB" id="A0A6A6JHN5"/>
<proteinExistence type="predicted"/>